<evidence type="ECO:0000313" key="2">
    <source>
        <dbReference type="EMBL" id="GAA3753995.1"/>
    </source>
</evidence>
<dbReference type="Pfam" id="PF13614">
    <property type="entry name" value="AAA_31"/>
    <property type="match status" value="1"/>
</dbReference>
<dbReference type="EMBL" id="BAABEP010000061">
    <property type="protein sequence ID" value="GAA3753995.1"/>
    <property type="molecule type" value="Genomic_DNA"/>
</dbReference>
<dbReference type="InterPro" id="IPR025669">
    <property type="entry name" value="AAA_dom"/>
</dbReference>
<dbReference type="InterPro" id="IPR027417">
    <property type="entry name" value="P-loop_NTPase"/>
</dbReference>
<sequence length="302" mass="33688">MTSTLAKTRAQNVRRAYKVFIFALKAGGTAKTSTTTALAVQLGLRGYRVLVIDLDPQCNATRVLGRRVFKPGQKSLTDVMADKAQLKDIIVQARYRTDPDGDSDDSFTEIPNVWIAPGDLDHPDIDDAERILNAEDGNVFWLKDGLDDLAEEFDVDVVLIDPPATYGRLTVTALVLLDEETEGAVIPPVLCTYKEADALVRLEKKLKEISERRMYQRRGIRPQMKYVMACAAPTASFGTEEHWETFNELKEEYGDILLPPVHWSGVATKIYRNECAVPILSPNSRPSQDYAKVATALGFPQR</sequence>
<comment type="caution">
    <text evidence="2">The sequence shown here is derived from an EMBL/GenBank/DDBJ whole genome shotgun (WGS) entry which is preliminary data.</text>
</comment>
<organism evidence="2 3">
    <name type="scientific">Streptomyces tremellae</name>
    <dbReference type="NCBI Taxonomy" id="1124239"/>
    <lineage>
        <taxon>Bacteria</taxon>
        <taxon>Bacillati</taxon>
        <taxon>Actinomycetota</taxon>
        <taxon>Actinomycetes</taxon>
        <taxon>Kitasatosporales</taxon>
        <taxon>Streptomycetaceae</taxon>
        <taxon>Streptomyces</taxon>
    </lineage>
</organism>
<proteinExistence type="predicted"/>
<name>A0ABP7G474_9ACTN</name>
<gene>
    <name evidence="2" type="ORF">GCM10023082_56890</name>
</gene>
<accession>A0ABP7G474</accession>
<dbReference type="Proteomes" id="UP001499884">
    <property type="component" value="Unassembled WGS sequence"/>
</dbReference>
<protein>
    <recommendedName>
        <fullName evidence="1">AAA domain-containing protein</fullName>
    </recommendedName>
</protein>
<feature type="domain" description="AAA" evidence="1">
    <location>
        <begin position="19"/>
        <end position="212"/>
    </location>
</feature>
<evidence type="ECO:0000313" key="3">
    <source>
        <dbReference type="Proteomes" id="UP001499884"/>
    </source>
</evidence>
<dbReference type="PANTHER" id="PTHR13696">
    <property type="entry name" value="P-LOOP CONTAINING NUCLEOSIDE TRIPHOSPHATE HYDROLASE"/>
    <property type="match status" value="1"/>
</dbReference>
<dbReference type="CDD" id="cd02042">
    <property type="entry name" value="ParAB_family"/>
    <property type="match status" value="1"/>
</dbReference>
<dbReference type="SUPFAM" id="SSF52540">
    <property type="entry name" value="P-loop containing nucleoside triphosphate hydrolases"/>
    <property type="match status" value="1"/>
</dbReference>
<evidence type="ECO:0000259" key="1">
    <source>
        <dbReference type="Pfam" id="PF13614"/>
    </source>
</evidence>
<keyword evidence="3" id="KW-1185">Reference proteome</keyword>
<dbReference type="InterPro" id="IPR050678">
    <property type="entry name" value="DNA_Partitioning_ATPase"/>
</dbReference>
<dbReference type="RefSeq" id="WP_345653569.1">
    <property type="nucleotide sequence ID" value="NZ_BAABEP010000061.1"/>
</dbReference>
<dbReference type="PANTHER" id="PTHR13696:SF98">
    <property type="entry name" value="PLASMID PARTITION PROTEIN A"/>
    <property type="match status" value="1"/>
</dbReference>
<dbReference type="Gene3D" id="3.40.50.300">
    <property type="entry name" value="P-loop containing nucleotide triphosphate hydrolases"/>
    <property type="match status" value="1"/>
</dbReference>
<reference evidence="3" key="1">
    <citation type="journal article" date="2019" name="Int. J. Syst. Evol. Microbiol.">
        <title>The Global Catalogue of Microorganisms (GCM) 10K type strain sequencing project: providing services to taxonomists for standard genome sequencing and annotation.</title>
        <authorList>
            <consortium name="The Broad Institute Genomics Platform"/>
            <consortium name="The Broad Institute Genome Sequencing Center for Infectious Disease"/>
            <person name="Wu L."/>
            <person name="Ma J."/>
        </authorList>
    </citation>
    <scope>NUCLEOTIDE SEQUENCE [LARGE SCALE GENOMIC DNA]</scope>
    <source>
        <strain evidence="3">JCM 30846</strain>
    </source>
</reference>